<dbReference type="InterPro" id="IPR016130">
    <property type="entry name" value="Tyr_Pase_AS"/>
</dbReference>
<dbReference type="GO" id="GO:0004721">
    <property type="term" value="F:phosphoprotein phosphatase activity"/>
    <property type="evidence" value="ECO:0007669"/>
    <property type="project" value="InterPro"/>
</dbReference>
<dbReference type="InterPro" id="IPR029021">
    <property type="entry name" value="Prot-tyrosine_phosphatase-like"/>
</dbReference>
<dbReference type="InterPro" id="IPR026893">
    <property type="entry name" value="Tyr/Ser_Pase_IphP-type"/>
</dbReference>
<organism evidence="3 4">
    <name type="scientific">Anaeromicropila herbilytica</name>
    <dbReference type="NCBI Taxonomy" id="2785025"/>
    <lineage>
        <taxon>Bacteria</taxon>
        <taxon>Bacillati</taxon>
        <taxon>Bacillota</taxon>
        <taxon>Clostridia</taxon>
        <taxon>Lachnospirales</taxon>
        <taxon>Lachnospiraceae</taxon>
        <taxon>Anaeromicropila</taxon>
    </lineage>
</organism>
<dbReference type="AlphaFoldDB" id="A0A7R7ELV3"/>
<dbReference type="PANTHER" id="PTHR31126">
    <property type="entry name" value="TYROSINE-PROTEIN PHOSPHATASE"/>
    <property type="match status" value="1"/>
</dbReference>
<gene>
    <name evidence="3" type="ORF">bsdtb5_24340</name>
</gene>
<dbReference type="PROSITE" id="PS50056">
    <property type="entry name" value="TYR_PHOSPHATASE_2"/>
    <property type="match status" value="1"/>
</dbReference>
<evidence type="ECO:0000259" key="2">
    <source>
        <dbReference type="PROSITE" id="PS50056"/>
    </source>
</evidence>
<sequence>MKQIKQNPGDPILFQNPLAVNFRELGGYQTKDGRHVRYGLLYRGMALDVLKTDTDQAKLESFKLKVIMDLRSQGEADLQQDWIPEGTKYQRICGLKKSDGSDIDFSPSSIAELEKEAATFENREDYFTRLYSSMAFNNAAFRALFDFLKQGEVPILFHCAAGKDRTGIAAALILLALGVQPEIVIEDYMLTNKYRKPLIDVLLEEKAEYFSKHPEEKKQFMVSQGVSRYLVEKTLEAILEKYGSFEKYFEVEYDLNADGLIKLRNQYLE</sequence>
<comment type="similarity">
    <text evidence="1">Belongs to the protein-tyrosine phosphatase family.</text>
</comment>
<dbReference type="EMBL" id="AP024169">
    <property type="protein sequence ID" value="BCN31139.1"/>
    <property type="molecule type" value="Genomic_DNA"/>
</dbReference>
<evidence type="ECO:0000313" key="4">
    <source>
        <dbReference type="Proteomes" id="UP000595897"/>
    </source>
</evidence>
<reference evidence="3 4" key="1">
    <citation type="submission" date="2020-11" db="EMBL/GenBank/DDBJ databases">
        <title>Draft genome sequencing of a Lachnospiraceae strain isolated from anoxic soil subjected to BSD treatment.</title>
        <authorList>
            <person name="Uek A."/>
            <person name="Tonouchi A."/>
        </authorList>
    </citation>
    <scope>NUCLEOTIDE SEQUENCE [LARGE SCALE GENOMIC DNA]</scope>
    <source>
        <strain evidence="3 4">TB5</strain>
    </source>
</reference>
<dbReference type="Proteomes" id="UP000595897">
    <property type="component" value="Chromosome"/>
</dbReference>
<dbReference type="Pfam" id="PF13350">
    <property type="entry name" value="Y_phosphatase3"/>
    <property type="match status" value="1"/>
</dbReference>
<proteinExistence type="inferred from homology"/>
<protein>
    <submittedName>
        <fullName evidence="3">Protein-tyrosine-phosphatase</fullName>
    </submittedName>
</protein>
<dbReference type="Gene3D" id="3.90.190.10">
    <property type="entry name" value="Protein tyrosine phosphatase superfamily"/>
    <property type="match status" value="1"/>
</dbReference>
<feature type="domain" description="Tyrosine specific protein phosphatases" evidence="2">
    <location>
        <begin position="139"/>
        <end position="197"/>
    </location>
</feature>
<name>A0A7R7ELV3_9FIRM</name>
<dbReference type="KEGG" id="ahb:bsdtb5_24340"/>
<accession>A0A7R7ELV3</accession>
<dbReference type="PROSITE" id="PS00383">
    <property type="entry name" value="TYR_PHOSPHATASE_1"/>
    <property type="match status" value="1"/>
</dbReference>
<dbReference type="SUPFAM" id="SSF52799">
    <property type="entry name" value="(Phosphotyrosine protein) phosphatases II"/>
    <property type="match status" value="1"/>
</dbReference>
<dbReference type="RefSeq" id="WP_271712284.1">
    <property type="nucleotide sequence ID" value="NZ_AP024169.1"/>
</dbReference>
<keyword evidence="4" id="KW-1185">Reference proteome</keyword>
<evidence type="ECO:0000256" key="1">
    <source>
        <dbReference type="ARBA" id="ARBA00009580"/>
    </source>
</evidence>
<dbReference type="PANTHER" id="PTHR31126:SF1">
    <property type="entry name" value="TYROSINE SPECIFIC PROTEIN PHOSPHATASES DOMAIN-CONTAINING PROTEIN"/>
    <property type="match status" value="1"/>
</dbReference>
<evidence type="ECO:0000313" key="3">
    <source>
        <dbReference type="EMBL" id="BCN31139.1"/>
    </source>
</evidence>
<dbReference type="InterPro" id="IPR000387">
    <property type="entry name" value="Tyr_Pase_dom"/>
</dbReference>